<feature type="region of interest" description="Disordered" evidence="1">
    <location>
        <begin position="229"/>
        <end position="280"/>
    </location>
</feature>
<reference evidence="3" key="1">
    <citation type="journal article" date="2014" name="Int. J. Syst. Evol. Microbiol.">
        <title>Complete genome sequence of Corynebacterium casei LMG S-19264T (=DSM 44701T), isolated from a smear-ripened cheese.</title>
        <authorList>
            <consortium name="US DOE Joint Genome Institute (JGI-PGF)"/>
            <person name="Walter F."/>
            <person name="Albersmeier A."/>
            <person name="Kalinowski J."/>
            <person name="Ruckert C."/>
        </authorList>
    </citation>
    <scope>NUCLEOTIDE SEQUENCE</scope>
    <source>
        <strain evidence="3">JCM 3086</strain>
    </source>
</reference>
<feature type="compositionally biased region" description="Low complexity" evidence="1">
    <location>
        <begin position="255"/>
        <end position="267"/>
    </location>
</feature>
<comment type="caution">
    <text evidence="3">The sequence shown here is derived from an EMBL/GenBank/DDBJ whole genome shotgun (WGS) entry which is preliminary data.</text>
</comment>
<evidence type="ECO:0000313" key="4">
    <source>
        <dbReference type="Proteomes" id="UP000657574"/>
    </source>
</evidence>
<proteinExistence type="predicted"/>
<protein>
    <recommendedName>
        <fullName evidence="2">DUF4158 domain-containing protein</fullName>
    </recommendedName>
</protein>
<sequence length="427" mass="45580">MPGTVTRKHHADTAKERAVPTNFLGEEQRRRFSRFTEDPDEGQLAGSFLLDQTARRRAMTARGARNRIGWAIQLGTIRYQGTFLDNPEEVPAVVTAYVAEQLGLAGTGRTGQLHARPPQLGLLPDLSAGKEREAVIGADVLADWTTRLVAQFAVPTAQHLKLRQGQHNEDVLVDVETGSWAALHEGDDRWIVRQGGPELLWDAVEEHLGRWHFAGTPAVDEATVRVTTEARASTGEPHSRPRSSDSTTADERGRPLPARAARAAGTRQEPPEGNSPVGAPRAQLQDVNLLDGPVVPCHSVRPPLPHLYATTPLANPTLLSCSCSGGENDEPRQKGHRGGHLRTARRSLRVRGAVKQTLGSDVMFRSGGTAAEAPVSAIPVAAVPLPGMKGARTGSDSVSGCGVTRADGRGGWAGAGALSLMPCVQKN</sequence>
<accession>A0A917PCU3</accession>
<feature type="compositionally biased region" description="Basic and acidic residues" evidence="1">
    <location>
        <begin position="237"/>
        <end position="254"/>
    </location>
</feature>
<dbReference type="EMBL" id="BMQA01000125">
    <property type="protein sequence ID" value="GGJ70914.1"/>
    <property type="molecule type" value="Genomic_DNA"/>
</dbReference>
<dbReference type="AlphaFoldDB" id="A0A917PCU3"/>
<evidence type="ECO:0000256" key="1">
    <source>
        <dbReference type="SAM" id="MobiDB-lite"/>
    </source>
</evidence>
<evidence type="ECO:0000313" key="3">
    <source>
        <dbReference type="EMBL" id="GGJ70914.1"/>
    </source>
</evidence>
<feature type="domain" description="DUF4158" evidence="2">
    <location>
        <begin position="23"/>
        <end position="106"/>
    </location>
</feature>
<reference evidence="3" key="2">
    <citation type="submission" date="2020-09" db="EMBL/GenBank/DDBJ databases">
        <authorList>
            <person name="Sun Q."/>
            <person name="Ohkuma M."/>
        </authorList>
    </citation>
    <scope>NUCLEOTIDE SEQUENCE</scope>
    <source>
        <strain evidence="3">JCM 3086</strain>
    </source>
</reference>
<dbReference type="InterPro" id="IPR025296">
    <property type="entry name" value="DUF4158"/>
</dbReference>
<dbReference type="Proteomes" id="UP000657574">
    <property type="component" value="Unassembled WGS sequence"/>
</dbReference>
<evidence type="ECO:0000259" key="2">
    <source>
        <dbReference type="Pfam" id="PF13700"/>
    </source>
</evidence>
<organism evidence="3 4">
    <name type="scientific">Streptomyces brasiliensis</name>
    <dbReference type="NCBI Taxonomy" id="1954"/>
    <lineage>
        <taxon>Bacteria</taxon>
        <taxon>Bacillati</taxon>
        <taxon>Actinomycetota</taxon>
        <taxon>Actinomycetes</taxon>
        <taxon>Kitasatosporales</taxon>
        <taxon>Streptomycetaceae</taxon>
        <taxon>Streptomyces</taxon>
    </lineage>
</organism>
<keyword evidence="4" id="KW-1185">Reference proteome</keyword>
<dbReference type="Pfam" id="PF13700">
    <property type="entry name" value="DUF4158"/>
    <property type="match status" value="1"/>
</dbReference>
<name>A0A917PCU3_9ACTN</name>
<gene>
    <name evidence="3" type="ORF">GCM10010121_096920</name>
</gene>